<proteinExistence type="predicted"/>
<protein>
    <submittedName>
        <fullName evidence="1">Uncharacterized protein</fullName>
    </submittedName>
</protein>
<dbReference type="AlphaFoldDB" id="A0AAV6H539"/>
<accession>A0AAV6H539</accession>
<gene>
    <name evidence="1" type="ORF">AALO_G00060510</name>
</gene>
<evidence type="ECO:0000313" key="1">
    <source>
        <dbReference type="EMBL" id="KAG5280481.1"/>
    </source>
</evidence>
<organism evidence="1 2">
    <name type="scientific">Alosa alosa</name>
    <name type="common">allis shad</name>
    <dbReference type="NCBI Taxonomy" id="278164"/>
    <lineage>
        <taxon>Eukaryota</taxon>
        <taxon>Metazoa</taxon>
        <taxon>Chordata</taxon>
        <taxon>Craniata</taxon>
        <taxon>Vertebrata</taxon>
        <taxon>Euteleostomi</taxon>
        <taxon>Actinopterygii</taxon>
        <taxon>Neopterygii</taxon>
        <taxon>Teleostei</taxon>
        <taxon>Clupei</taxon>
        <taxon>Clupeiformes</taxon>
        <taxon>Clupeoidei</taxon>
        <taxon>Clupeidae</taxon>
        <taxon>Alosa</taxon>
    </lineage>
</organism>
<keyword evidence="2" id="KW-1185">Reference proteome</keyword>
<comment type="caution">
    <text evidence="1">The sequence shown here is derived from an EMBL/GenBank/DDBJ whole genome shotgun (WGS) entry which is preliminary data.</text>
</comment>
<evidence type="ECO:0000313" key="2">
    <source>
        <dbReference type="Proteomes" id="UP000823561"/>
    </source>
</evidence>
<reference evidence="1" key="1">
    <citation type="submission" date="2020-10" db="EMBL/GenBank/DDBJ databases">
        <title>Chromosome-scale genome assembly of the Allis shad, Alosa alosa.</title>
        <authorList>
            <person name="Margot Z."/>
            <person name="Christophe K."/>
            <person name="Cabau C."/>
            <person name="Louis A."/>
            <person name="Berthelot C."/>
            <person name="Parey E."/>
            <person name="Roest Crollius H."/>
            <person name="Montfort J."/>
            <person name="Robinson-Rechavi M."/>
            <person name="Bucao C."/>
            <person name="Bouchez O."/>
            <person name="Gislard M."/>
            <person name="Lluch J."/>
            <person name="Milhes M."/>
            <person name="Lampietro C."/>
            <person name="Lopez Roques C."/>
            <person name="Donnadieu C."/>
            <person name="Braasch I."/>
            <person name="Desvignes T."/>
            <person name="Postlethwait J."/>
            <person name="Bobe J."/>
            <person name="Guiguen Y."/>
        </authorList>
    </citation>
    <scope>NUCLEOTIDE SEQUENCE</scope>
    <source>
        <strain evidence="1">M-15738</strain>
        <tissue evidence="1">Blood</tissue>
    </source>
</reference>
<dbReference type="Proteomes" id="UP000823561">
    <property type="component" value="Chromosome 5"/>
</dbReference>
<dbReference type="EMBL" id="JADWDJ010000005">
    <property type="protein sequence ID" value="KAG5280481.1"/>
    <property type="molecule type" value="Genomic_DNA"/>
</dbReference>
<sequence length="70" mass="7838">MWETMAGMALFHHTSPRSSGGVMMHCSSTDRSPLILNRPVLSAVWCLHSVHSHLEAEAVARQVELSLRKR</sequence>
<name>A0AAV6H539_9TELE</name>